<dbReference type="Proteomes" id="UP000324022">
    <property type="component" value="Unassembled WGS sequence"/>
</dbReference>
<accession>A0A5C3DSA6</accession>
<evidence type="ECO:0000313" key="4">
    <source>
        <dbReference type="EMBL" id="SPO20071.1"/>
    </source>
</evidence>
<dbReference type="PANTHER" id="PTHR19303">
    <property type="entry name" value="TRANSPOSON"/>
    <property type="match status" value="1"/>
</dbReference>
<dbReference type="InterPro" id="IPR009057">
    <property type="entry name" value="Homeodomain-like_sf"/>
</dbReference>
<dbReference type="InterPro" id="IPR006600">
    <property type="entry name" value="HTH_CenpB_DNA-bd_dom"/>
</dbReference>
<dbReference type="OrthoDB" id="9909311at2759"/>
<feature type="compositionally biased region" description="Low complexity" evidence="2">
    <location>
        <begin position="211"/>
        <end position="221"/>
    </location>
</feature>
<feature type="region of interest" description="Disordered" evidence="2">
    <location>
        <begin position="324"/>
        <end position="372"/>
    </location>
</feature>
<name>A0A5C3DSA6_9BASI</name>
<dbReference type="PROSITE" id="PS51253">
    <property type="entry name" value="HTH_CENPB"/>
    <property type="match status" value="1"/>
</dbReference>
<feature type="compositionally biased region" description="Polar residues" evidence="2">
    <location>
        <begin position="138"/>
        <end position="147"/>
    </location>
</feature>
<dbReference type="GO" id="GO:0003677">
    <property type="term" value="F:DNA binding"/>
    <property type="evidence" value="ECO:0007669"/>
    <property type="project" value="UniProtKB-KW"/>
</dbReference>
<feature type="compositionally biased region" description="Polar residues" evidence="2">
    <location>
        <begin position="548"/>
        <end position="557"/>
    </location>
</feature>
<feature type="region of interest" description="Disordered" evidence="2">
    <location>
        <begin position="202"/>
        <end position="225"/>
    </location>
</feature>
<dbReference type="GO" id="GO:0005634">
    <property type="term" value="C:nucleus"/>
    <property type="evidence" value="ECO:0007669"/>
    <property type="project" value="TreeGrafter"/>
</dbReference>
<dbReference type="Pfam" id="PF03221">
    <property type="entry name" value="HTH_Tnp_Tc5"/>
    <property type="match status" value="1"/>
</dbReference>
<keyword evidence="5" id="KW-1185">Reference proteome</keyword>
<feature type="region of interest" description="Disordered" evidence="2">
    <location>
        <begin position="543"/>
        <end position="627"/>
    </location>
</feature>
<evidence type="ECO:0000256" key="2">
    <source>
        <dbReference type="SAM" id="MobiDB-lite"/>
    </source>
</evidence>
<feature type="compositionally biased region" description="Polar residues" evidence="2">
    <location>
        <begin position="94"/>
        <end position="119"/>
    </location>
</feature>
<feature type="compositionally biased region" description="Polar residues" evidence="2">
    <location>
        <begin position="161"/>
        <end position="170"/>
    </location>
</feature>
<feature type="region of interest" description="Disordered" evidence="2">
    <location>
        <begin position="753"/>
        <end position="815"/>
    </location>
</feature>
<gene>
    <name evidence="4" type="ORF">UTRI_00467_B</name>
</gene>
<feature type="compositionally biased region" description="Low complexity" evidence="2">
    <location>
        <begin position="906"/>
        <end position="922"/>
    </location>
</feature>
<dbReference type="EMBL" id="OOIN01000001">
    <property type="protein sequence ID" value="SPO20071.1"/>
    <property type="molecule type" value="Genomic_DNA"/>
</dbReference>
<sequence>MTDHQNEVGLGLKMGETTHFNDLTNLVTSPRNALANVHNGGAEAGQQAHNGLVHQSHVSTAQGATYDTSSQVTLMKHGATDLNVFNDAQLGGENMQSTGGPCQNQHLEGNRQPQATDPSSADPHSAGLAQAFNVDMSSQSNNAQGPVQPTADVHDYFCPPVQSSESQETIQGHAAPDGGARQLQMMHDQPHPVAMQLKAEPSPGFERNQVRSYPSSPPSRSQILQQSDLRSFEGAMRPAEGRHVPSHRPSHSLGQAAAFMSGVTNRDMFAHNHVSAPVSPSEGIGAGPFPTLFHYHGPRHEMGINMADHGHMFDQGGHPIAARNSGHFSRSCAPSVRSTSPSASMASTSMTSISPLGSARINPDGSFTSQETSFDSLSNAASGSFSRASSTSEDVFSYDMGSLGLAHSLRMSKQKKKLRNIDRKLICDYSIANPTIKQDAIANEFGIERSTVSKILKQKDKWLAIDPSSDAARIAKHRAVKFPAVEDRLTSWVAALKAQGEPIRDSTIRNEALRIARELGLGEDKFKASGGWIEKFRERNIIPKPSADATNMTSDASEATREPTPSPSRGAVPLAPRPAPPMDASSMPPINAAGNGAQTQPARRQPARGSKAKGTPQKRARDEEEKTQAILGMSPLSQDMARMHFHNIGPSASMPDATFLRPPFYEGHPAPPQQAMQNCNLMYEMHGVPGPLHPIEDGDHERKRRRAIQEFQGHQAAMGLGPAIEFQFPQPQGTAPGSSSQMTMPDQLTQNLSQADMSPEKGSPRKGRAAAKPPGGSSRGRARRGKGRLSNANHTPQTPSPLSMSPADGRGETSFHGLNAADAEQFTAATLERLRALHNSGDKSSIVTAEQAQRSLELVLRFLSEQPSGFVPPNHFVVFGHLQANIEQKIKDELRDSPGAEGSGTQSVPQPQIQAPQQIASPDGEGLTADASGQ</sequence>
<evidence type="ECO:0000256" key="1">
    <source>
        <dbReference type="ARBA" id="ARBA00023125"/>
    </source>
</evidence>
<feature type="region of interest" description="Disordered" evidence="2">
    <location>
        <begin position="138"/>
        <end position="176"/>
    </location>
</feature>
<dbReference type="SUPFAM" id="SSF46689">
    <property type="entry name" value="Homeodomain-like"/>
    <property type="match status" value="2"/>
</dbReference>
<reference evidence="4 5" key="1">
    <citation type="submission" date="2018-03" db="EMBL/GenBank/DDBJ databases">
        <authorList>
            <person name="Guldener U."/>
        </authorList>
    </citation>
    <scope>NUCLEOTIDE SEQUENCE [LARGE SCALE GENOMIC DNA]</scope>
    <source>
        <strain evidence="4 5">NBRC100155</strain>
    </source>
</reference>
<organism evidence="4 5">
    <name type="scientific">Ustilago trichophora</name>
    <dbReference type="NCBI Taxonomy" id="86804"/>
    <lineage>
        <taxon>Eukaryota</taxon>
        <taxon>Fungi</taxon>
        <taxon>Dikarya</taxon>
        <taxon>Basidiomycota</taxon>
        <taxon>Ustilaginomycotina</taxon>
        <taxon>Ustilaginomycetes</taxon>
        <taxon>Ustilaginales</taxon>
        <taxon>Ustilaginaceae</taxon>
        <taxon>Ustilago</taxon>
    </lineage>
</organism>
<evidence type="ECO:0000313" key="5">
    <source>
        <dbReference type="Proteomes" id="UP000324022"/>
    </source>
</evidence>
<feature type="region of interest" description="Disordered" evidence="2">
    <location>
        <begin position="891"/>
        <end position="934"/>
    </location>
</feature>
<feature type="region of interest" description="Disordered" evidence="2">
    <location>
        <begin position="90"/>
        <end position="126"/>
    </location>
</feature>
<feature type="compositionally biased region" description="Polar residues" evidence="2">
    <location>
        <begin position="790"/>
        <end position="803"/>
    </location>
</feature>
<dbReference type="Gene3D" id="1.10.10.60">
    <property type="entry name" value="Homeodomain-like"/>
    <property type="match status" value="2"/>
</dbReference>
<feature type="compositionally biased region" description="Low complexity" evidence="2">
    <location>
        <begin position="333"/>
        <end position="355"/>
    </location>
</feature>
<evidence type="ECO:0000259" key="3">
    <source>
        <dbReference type="PROSITE" id="PS51253"/>
    </source>
</evidence>
<keyword evidence="1" id="KW-0238">DNA-binding</keyword>
<dbReference type="SMART" id="SM00674">
    <property type="entry name" value="CENPB"/>
    <property type="match status" value="1"/>
</dbReference>
<proteinExistence type="predicted"/>
<dbReference type="InterPro" id="IPR050863">
    <property type="entry name" value="CenT-Element_Derived"/>
</dbReference>
<dbReference type="PANTHER" id="PTHR19303:SF70">
    <property type="entry name" value="HTH CENPB-TYPE DOMAIN-CONTAINING PROTEIN"/>
    <property type="match status" value="1"/>
</dbReference>
<feature type="domain" description="HTH CENPB-type" evidence="3">
    <location>
        <begin position="473"/>
        <end position="546"/>
    </location>
</feature>
<dbReference type="AlphaFoldDB" id="A0A5C3DSA6"/>
<protein>
    <recommendedName>
        <fullName evidence="3">HTH CENPB-type domain-containing protein</fullName>
    </recommendedName>
</protein>